<comment type="caution">
    <text evidence="2">The sequence shown here is derived from an EMBL/GenBank/DDBJ whole genome shotgun (WGS) entry which is preliminary data.</text>
</comment>
<organism evidence="2 3">
    <name type="scientific">Stephania yunnanensis</name>
    <dbReference type="NCBI Taxonomy" id="152371"/>
    <lineage>
        <taxon>Eukaryota</taxon>
        <taxon>Viridiplantae</taxon>
        <taxon>Streptophyta</taxon>
        <taxon>Embryophyta</taxon>
        <taxon>Tracheophyta</taxon>
        <taxon>Spermatophyta</taxon>
        <taxon>Magnoliopsida</taxon>
        <taxon>Ranunculales</taxon>
        <taxon>Menispermaceae</taxon>
        <taxon>Menispermoideae</taxon>
        <taxon>Cissampelideae</taxon>
        <taxon>Stephania</taxon>
    </lineage>
</organism>
<accession>A0AAP0HVV7</accession>
<evidence type="ECO:0000313" key="3">
    <source>
        <dbReference type="Proteomes" id="UP001420932"/>
    </source>
</evidence>
<feature type="region of interest" description="Disordered" evidence="1">
    <location>
        <begin position="29"/>
        <end position="67"/>
    </location>
</feature>
<evidence type="ECO:0000313" key="2">
    <source>
        <dbReference type="EMBL" id="KAK9098984.1"/>
    </source>
</evidence>
<dbReference type="AlphaFoldDB" id="A0AAP0HVV7"/>
<sequence length="121" mass="13466">MVPCSEFDSVTEQLRQVMAFMQRQFRMTMNGANLSQPQLPPLPPPHEQQQPPQIDLTDPPQQQDNVDREMQDWLAGDEQLGLVVLWILSTPKELLEGAGNGAGPVVVFSGLEVLENQLDSS</sequence>
<name>A0AAP0HVV7_9MAGN</name>
<dbReference type="Proteomes" id="UP001420932">
    <property type="component" value="Unassembled WGS sequence"/>
</dbReference>
<evidence type="ECO:0000256" key="1">
    <source>
        <dbReference type="SAM" id="MobiDB-lite"/>
    </source>
</evidence>
<proteinExistence type="predicted"/>
<gene>
    <name evidence="2" type="ORF">Syun_026029</name>
</gene>
<protein>
    <submittedName>
        <fullName evidence="2">Uncharacterized protein</fullName>
    </submittedName>
</protein>
<reference evidence="2 3" key="1">
    <citation type="submission" date="2024-01" db="EMBL/GenBank/DDBJ databases">
        <title>Genome assemblies of Stephania.</title>
        <authorList>
            <person name="Yang L."/>
        </authorList>
    </citation>
    <scope>NUCLEOTIDE SEQUENCE [LARGE SCALE GENOMIC DNA]</scope>
    <source>
        <strain evidence="2">YNDBR</strain>
        <tissue evidence="2">Leaf</tissue>
    </source>
</reference>
<dbReference type="EMBL" id="JBBNAF010000011">
    <property type="protein sequence ID" value="KAK9098984.1"/>
    <property type="molecule type" value="Genomic_DNA"/>
</dbReference>
<keyword evidence="3" id="KW-1185">Reference proteome</keyword>